<reference evidence="3" key="1">
    <citation type="submission" date="2023-09" db="EMBL/GenBank/DDBJ databases">
        <authorList>
            <person name="Li S."/>
            <person name="Li X."/>
            <person name="Zhang C."/>
            <person name="Zhao Z."/>
        </authorList>
    </citation>
    <scope>NUCLEOTIDE SEQUENCE [LARGE SCALE GENOMIC DNA]</scope>
    <source>
        <strain evidence="3">SQ345</strain>
    </source>
</reference>
<feature type="transmembrane region" description="Helical" evidence="1">
    <location>
        <begin position="87"/>
        <end position="104"/>
    </location>
</feature>
<proteinExistence type="predicted"/>
<dbReference type="RefSeq" id="WP_348387357.1">
    <property type="nucleotide sequence ID" value="NZ_CP134146.1"/>
</dbReference>
<sequence length="185" mass="20908">MSEQQLKQFRIYFTGAVTIIISVLLVWQYFNGGVPVHHILHRADMPGISNWWGAVLLPGLSWFLLGRIHKRIIDSPEHNNEQTYPRSVIIGFTAALVYGTVFSASFAYGFSTITSIMFPWVLVLAIFFKLYKEECVLAVILSMSFVFGAVLPTVFAIVVGLVSALIYHLVHFIYSRTSALMMKTR</sequence>
<evidence type="ECO:0000256" key="1">
    <source>
        <dbReference type="SAM" id="Phobius"/>
    </source>
</evidence>
<evidence type="ECO:0000313" key="3">
    <source>
        <dbReference type="Proteomes" id="UP001248581"/>
    </source>
</evidence>
<gene>
    <name evidence="2" type="ORF">RI845_16940</name>
</gene>
<keyword evidence="3" id="KW-1185">Reference proteome</keyword>
<keyword evidence="1" id="KW-0472">Membrane</keyword>
<feature type="transmembrane region" description="Helical" evidence="1">
    <location>
        <begin position="110"/>
        <end position="128"/>
    </location>
</feature>
<dbReference type="EMBL" id="CP134146">
    <property type="protein sequence ID" value="WNC68200.1"/>
    <property type="molecule type" value="Genomic_DNA"/>
</dbReference>
<keyword evidence="1" id="KW-0812">Transmembrane</keyword>
<keyword evidence="1" id="KW-1133">Transmembrane helix</keyword>
<evidence type="ECO:0000313" key="2">
    <source>
        <dbReference type="EMBL" id="WNC68200.1"/>
    </source>
</evidence>
<accession>A0ABY9THI4</accession>
<organism evidence="2 3">
    <name type="scientific">Thalassotalea nanhaiensis</name>
    <dbReference type="NCBI Taxonomy" id="3065648"/>
    <lineage>
        <taxon>Bacteria</taxon>
        <taxon>Pseudomonadati</taxon>
        <taxon>Pseudomonadota</taxon>
        <taxon>Gammaproteobacteria</taxon>
        <taxon>Alteromonadales</taxon>
        <taxon>Colwelliaceae</taxon>
        <taxon>Thalassotalea</taxon>
    </lineage>
</organism>
<protein>
    <recommendedName>
        <fullName evidence="4">Tripartite tricarboxylate transporter TctB family protein</fullName>
    </recommendedName>
</protein>
<dbReference type="Proteomes" id="UP001248581">
    <property type="component" value="Chromosome"/>
</dbReference>
<evidence type="ECO:0008006" key="4">
    <source>
        <dbReference type="Google" id="ProtNLM"/>
    </source>
</evidence>
<feature type="transmembrane region" description="Helical" evidence="1">
    <location>
        <begin position="12"/>
        <end position="30"/>
    </location>
</feature>
<name>A0ABY9THI4_9GAMM</name>
<feature type="transmembrane region" description="Helical" evidence="1">
    <location>
        <begin position="50"/>
        <end position="66"/>
    </location>
</feature>